<dbReference type="GO" id="GO:0005789">
    <property type="term" value="C:endoplasmic reticulum membrane"/>
    <property type="evidence" value="ECO:0007669"/>
    <property type="project" value="UniProtKB-SubCell"/>
</dbReference>
<dbReference type="FunFam" id="1.20.5.110:FF:000011">
    <property type="entry name" value="B-cell receptor-associated protein 29"/>
    <property type="match status" value="1"/>
</dbReference>
<evidence type="ECO:0000256" key="8">
    <source>
        <dbReference type="ARBA" id="ARBA00022989"/>
    </source>
</evidence>
<protein>
    <recommendedName>
        <fullName evidence="11">Endoplasmic reticulum transmembrane protein</fullName>
    </recommendedName>
</protein>
<evidence type="ECO:0000256" key="4">
    <source>
        <dbReference type="ARBA" id="ARBA00022692"/>
    </source>
</evidence>
<name>A0A843VC40_COLES</name>
<evidence type="ECO:0000313" key="14">
    <source>
        <dbReference type="Proteomes" id="UP000652761"/>
    </source>
</evidence>
<dbReference type="OrthoDB" id="435607at2759"/>
<dbReference type="AlphaFoldDB" id="A0A843VC40"/>
<reference evidence="13" key="1">
    <citation type="submission" date="2017-07" db="EMBL/GenBank/DDBJ databases">
        <title>Taro Niue Genome Assembly and Annotation.</title>
        <authorList>
            <person name="Atibalentja N."/>
            <person name="Keating K."/>
            <person name="Fields C.J."/>
        </authorList>
    </citation>
    <scope>NUCLEOTIDE SEQUENCE</scope>
    <source>
        <strain evidence="13">Niue_2</strain>
        <tissue evidence="13">Leaf</tissue>
    </source>
</reference>
<keyword evidence="5" id="KW-0053">Apoptosis</keyword>
<evidence type="ECO:0000256" key="11">
    <source>
        <dbReference type="RuleBase" id="RU367026"/>
    </source>
</evidence>
<dbReference type="GO" id="GO:0006888">
    <property type="term" value="P:endoplasmic reticulum to Golgi vesicle-mediated transport"/>
    <property type="evidence" value="ECO:0007669"/>
    <property type="project" value="UniProtKB-UniRule"/>
</dbReference>
<evidence type="ECO:0000313" key="13">
    <source>
        <dbReference type="EMBL" id="MQL94061.1"/>
    </source>
</evidence>
<dbReference type="EMBL" id="NMUH01001627">
    <property type="protein sequence ID" value="MQL94061.1"/>
    <property type="molecule type" value="Genomic_DNA"/>
</dbReference>
<accession>A0A843VC40</accession>
<evidence type="ECO:0000256" key="6">
    <source>
        <dbReference type="ARBA" id="ARBA00022824"/>
    </source>
</evidence>
<keyword evidence="4" id="KW-0812">Transmembrane</keyword>
<gene>
    <name evidence="13" type="ORF">Taro_026720</name>
</gene>
<dbReference type="Gene3D" id="1.20.5.110">
    <property type="match status" value="1"/>
</dbReference>
<keyword evidence="9 12" id="KW-0175">Coiled coil</keyword>
<comment type="subcellular location">
    <subcellularLocation>
        <location evidence="1 11">Endoplasmic reticulum membrane</location>
        <topology evidence="1 11">Multi-pass membrane protein</topology>
    </subcellularLocation>
</comment>
<proteinExistence type="inferred from homology"/>
<keyword evidence="8" id="KW-1133">Transmembrane helix</keyword>
<evidence type="ECO:0000256" key="10">
    <source>
        <dbReference type="ARBA" id="ARBA00023136"/>
    </source>
</evidence>
<comment type="caution">
    <text evidence="13">The sequence shown here is derived from an EMBL/GenBank/DDBJ whole genome shotgun (WGS) entry which is preliminary data.</text>
</comment>
<keyword evidence="11" id="KW-0931">ER-Golgi transport</keyword>
<evidence type="ECO:0000256" key="7">
    <source>
        <dbReference type="ARBA" id="ARBA00022927"/>
    </source>
</evidence>
<dbReference type="GO" id="GO:0070973">
    <property type="term" value="P:protein localization to endoplasmic reticulum exit site"/>
    <property type="evidence" value="ECO:0007669"/>
    <property type="project" value="UniProtKB-UniRule"/>
</dbReference>
<dbReference type="Proteomes" id="UP000652761">
    <property type="component" value="Unassembled WGS sequence"/>
</dbReference>
<keyword evidence="14" id="KW-1185">Reference proteome</keyword>
<evidence type="ECO:0000256" key="9">
    <source>
        <dbReference type="ARBA" id="ARBA00023054"/>
    </source>
</evidence>
<keyword evidence="3 11" id="KW-0813">Transport</keyword>
<keyword evidence="10" id="KW-0472">Membrane</keyword>
<dbReference type="InterPro" id="IPR008417">
    <property type="entry name" value="BAP29/BAP31"/>
</dbReference>
<dbReference type="PANTHER" id="PTHR12701:SF18">
    <property type="entry name" value="ENDOPLASMIC RETICULUM TRANSMEMBRANE PROTEIN"/>
    <property type="match status" value="1"/>
</dbReference>
<evidence type="ECO:0000256" key="5">
    <source>
        <dbReference type="ARBA" id="ARBA00022703"/>
    </source>
</evidence>
<comment type="function">
    <text evidence="11">May play a role in anterograde transport of membrane proteins from the endoplasmic reticulum to the Golgi.</text>
</comment>
<dbReference type="PANTHER" id="PTHR12701">
    <property type="entry name" value="BCR-ASSOCIATED PROTEIN, BAP"/>
    <property type="match status" value="1"/>
</dbReference>
<evidence type="ECO:0000256" key="1">
    <source>
        <dbReference type="ARBA" id="ARBA00004477"/>
    </source>
</evidence>
<dbReference type="GO" id="GO:0006886">
    <property type="term" value="P:intracellular protein transport"/>
    <property type="evidence" value="ECO:0007669"/>
    <property type="project" value="UniProtKB-UniRule"/>
</dbReference>
<keyword evidence="6 11" id="KW-0256">Endoplasmic reticulum</keyword>
<evidence type="ECO:0000256" key="3">
    <source>
        <dbReference type="ARBA" id="ARBA00022448"/>
    </source>
</evidence>
<comment type="similarity">
    <text evidence="2 11">Belongs to the BCAP29/BCAP31 family.</text>
</comment>
<evidence type="ECO:0000256" key="2">
    <source>
        <dbReference type="ARBA" id="ARBA00007956"/>
    </source>
</evidence>
<organism evidence="13 14">
    <name type="scientific">Colocasia esculenta</name>
    <name type="common">Wild taro</name>
    <name type="synonym">Arum esculentum</name>
    <dbReference type="NCBI Taxonomy" id="4460"/>
    <lineage>
        <taxon>Eukaryota</taxon>
        <taxon>Viridiplantae</taxon>
        <taxon>Streptophyta</taxon>
        <taxon>Embryophyta</taxon>
        <taxon>Tracheophyta</taxon>
        <taxon>Spermatophyta</taxon>
        <taxon>Magnoliopsida</taxon>
        <taxon>Liliopsida</taxon>
        <taxon>Araceae</taxon>
        <taxon>Aroideae</taxon>
        <taxon>Colocasieae</taxon>
        <taxon>Colocasia</taxon>
    </lineage>
</organism>
<sequence>MRLARSAMMVRGSRGGDAIVDVAHNVQGDLDVRRGYLLFLALVIDRMHHYIRELRVLRKGMEAVTKQNRMAEEGKDRASKELKAREQEIIQLNAKIAKLELESEARVKEVKTAQANALALSKQTEGFLLEYDRLLEENQNLRAQLKSIDCQLSRSDSKKNT</sequence>
<evidence type="ECO:0000256" key="12">
    <source>
        <dbReference type="SAM" id="Coils"/>
    </source>
</evidence>
<feature type="coiled-coil region" evidence="12">
    <location>
        <begin position="61"/>
        <end position="102"/>
    </location>
</feature>
<keyword evidence="7 11" id="KW-0653">Protein transport</keyword>